<protein>
    <submittedName>
        <fullName evidence="1">Uncharacterized protein</fullName>
    </submittedName>
</protein>
<name>A0A5J6VLG9_9VIRU</name>
<reference evidence="1" key="1">
    <citation type="journal article" date="2019" name="Philos. Trans. R. Soc. Lond., B, Biol. Sci.">
        <title>Targeted metagenomic recovery of four divergent viruses reveals shared and distinctive characteristics of giant viruses of marine eukaryotes.</title>
        <authorList>
            <person name="Needham D.M."/>
            <person name="Poirier C."/>
            <person name="Hehenberger E."/>
            <person name="Jimenez V."/>
            <person name="Swalwell J.E."/>
            <person name="Santoro A.E."/>
            <person name="Worden A.Z."/>
        </authorList>
    </citation>
    <scope>NUCLEOTIDE SEQUENCE</scope>
    <source>
        <strain evidence="1">OPacV-421</strain>
    </source>
</reference>
<organism evidence="1">
    <name type="scientific">Megaviridae environmental sample</name>
    <dbReference type="NCBI Taxonomy" id="1737588"/>
    <lineage>
        <taxon>Viruses</taxon>
        <taxon>Varidnaviria</taxon>
        <taxon>Bamfordvirae</taxon>
        <taxon>Nucleocytoviricota</taxon>
        <taxon>Megaviricetes</taxon>
        <taxon>Imitervirales</taxon>
        <taxon>Mimiviridae</taxon>
        <taxon>environmental samples</taxon>
    </lineage>
</organism>
<dbReference type="EMBL" id="MN448299">
    <property type="protein sequence ID" value="QFG75126.1"/>
    <property type="molecule type" value="Genomic_DNA"/>
</dbReference>
<sequence>MSGGIYSNYMFNNMSNINLDACSSTQRNILNANIANWNLTNHFSGDCYMQKGINFALSEPAINYKGSHQVGLGGCNIDTNSFLTINKQLRCPGKFDNQERMYLTIPFLGRGRGNTDVETAILQGDSVSDIKKISKKTEESHVSINNFTPLIPSIQEYIGNTDHMIESDASRGWIRGGLPSREATCGQENYRSVNS</sequence>
<proteinExistence type="predicted"/>
<accession>A0A5J6VLG9</accession>
<evidence type="ECO:0000313" key="1">
    <source>
        <dbReference type="EMBL" id="QFG75126.1"/>
    </source>
</evidence>